<dbReference type="AlphaFoldDB" id="A0A1B9AZG8"/>
<reference evidence="5" key="1">
    <citation type="submission" date="2016-05" db="EMBL/GenBank/DDBJ databases">
        <authorList>
            <person name="Liu B."/>
            <person name="Wang J."/>
            <person name="Zhu Y."/>
            <person name="Liu G."/>
            <person name="Chen Q."/>
            <person name="Chen Z."/>
            <person name="Lan J."/>
            <person name="Che J."/>
            <person name="Ge C."/>
            <person name="Shi H."/>
            <person name="Pan Z."/>
            <person name="Liu X."/>
        </authorList>
    </citation>
    <scope>NUCLEOTIDE SEQUENCE [LARGE SCALE GENOMIC DNA]</scope>
    <source>
        <strain evidence="5">FJAT-27215</strain>
    </source>
</reference>
<feature type="region of interest" description="Disordered" evidence="2">
    <location>
        <begin position="7"/>
        <end position="27"/>
    </location>
</feature>
<dbReference type="InterPro" id="IPR002035">
    <property type="entry name" value="VWF_A"/>
</dbReference>
<evidence type="ECO:0000313" key="4">
    <source>
        <dbReference type="EMBL" id="OCA89171.1"/>
    </source>
</evidence>
<dbReference type="Gene3D" id="3.40.50.410">
    <property type="entry name" value="von Willebrand factor, type A domain"/>
    <property type="match status" value="1"/>
</dbReference>
<evidence type="ECO:0000259" key="3">
    <source>
        <dbReference type="PROSITE" id="PS50234"/>
    </source>
</evidence>
<feature type="coiled-coil region" evidence="1">
    <location>
        <begin position="393"/>
        <end position="443"/>
    </location>
</feature>
<feature type="compositionally biased region" description="Basic and acidic residues" evidence="2">
    <location>
        <begin position="12"/>
        <end position="27"/>
    </location>
</feature>
<dbReference type="Proteomes" id="UP000092578">
    <property type="component" value="Unassembled WGS sequence"/>
</dbReference>
<proteinExistence type="predicted"/>
<protein>
    <recommendedName>
        <fullName evidence="3">VWFA domain-containing protein</fullName>
    </recommendedName>
</protein>
<sequence length="446" mass="49650">MLLLAACSDNSKTVEADEPKTTAKAEPVKKIPKAARTVEGMITQKAGWLMEKHFDKKIEAVKTIDWFKYRNFYNETFEPIMEKEVSSYFEKHKQPTANEVYDYLVYTLGSGQYERFYQPLSTFSHGFQAPDLPTGEDQAEKKPKQANVIALVDASGSMKAAVPGGVKMDLAKEAIQQFVSELPEGTNVSLLVYGHVGTGSDADKAKSCQAIESVFPLAAYEKGAFQKATDSFQASGWTPLAGAINKAAEILSAYSADEYVNSVYVVSDGIETCDGDPVAAAKKLQDQAIQAKVHIIGFDVDDLGQKQLKAVAEAGGGAYATVKTKDELEKQMIKKWRPSIFEIVGKQGVPLNEYVDKTGELTGYKMHLIDLSNYEKNRIANAVYFLSNHQLINDKTKEETLALAEDMNELRNDHFTKVYETKKQELEEAKNNIDKEVSNWKEQWKE</sequence>
<dbReference type="SMART" id="SM00327">
    <property type="entry name" value="VWA"/>
    <property type="match status" value="1"/>
</dbReference>
<evidence type="ECO:0000256" key="1">
    <source>
        <dbReference type="SAM" id="Coils"/>
    </source>
</evidence>
<accession>A0A1B9AZG8</accession>
<dbReference type="SUPFAM" id="SSF53300">
    <property type="entry name" value="vWA-like"/>
    <property type="match status" value="1"/>
</dbReference>
<dbReference type="PROSITE" id="PS50234">
    <property type="entry name" value="VWFA"/>
    <property type="match status" value="1"/>
</dbReference>
<gene>
    <name evidence="4" type="ORF">A8F95_06430</name>
</gene>
<dbReference type="EMBL" id="MAYT01000012">
    <property type="protein sequence ID" value="OCA89171.1"/>
    <property type="molecule type" value="Genomic_DNA"/>
</dbReference>
<keyword evidence="5" id="KW-1185">Reference proteome</keyword>
<organism evidence="4 5">
    <name type="scientific">Pseudobacillus wudalianchiensis</name>
    <dbReference type="NCBI Taxonomy" id="1743143"/>
    <lineage>
        <taxon>Bacteria</taxon>
        <taxon>Bacillati</taxon>
        <taxon>Bacillota</taxon>
        <taxon>Bacilli</taxon>
        <taxon>Bacillales</taxon>
        <taxon>Bacillaceae</taxon>
        <taxon>Pseudobacillus</taxon>
    </lineage>
</organism>
<name>A0A1B9AZG8_9BACI</name>
<feature type="domain" description="VWFA" evidence="3">
    <location>
        <begin position="147"/>
        <end position="344"/>
    </location>
</feature>
<comment type="caution">
    <text evidence="4">The sequence shown here is derived from an EMBL/GenBank/DDBJ whole genome shotgun (WGS) entry which is preliminary data.</text>
</comment>
<keyword evidence="1" id="KW-0175">Coiled coil</keyword>
<evidence type="ECO:0000313" key="5">
    <source>
        <dbReference type="Proteomes" id="UP000092578"/>
    </source>
</evidence>
<evidence type="ECO:0000256" key="2">
    <source>
        <dbReference type="SAM" id="MobiDB-lite"/>
    </source>
</evidence>
<dbReference type="Pfam" id="PF00092">
    <property type="entry name" value="VWA"/>
    <property type="match status" value="1"/>
</dbReference>
<dbReference type="InterPro" id="IPR036465">
    <property type="entry name" value="vWFA_dom_sf"/>
</dbReference>